<gene>
    <name evidence="1" type="ORF">SAMN05444159_7527</name>
</gene>
<evidence type="ECO:0000313" key="2">
    <source>
        <dbReference type="Proteomes" id="UP000189935"/>
    </source>
</evidence>
<reference evidence="1 2" key="1">
    <citation type="submission" date="2016-11" db="EMBL/GenBank/DDBJ databases">
        <authorList>
            <person name="Jaros S."/>
            <person name="Januszkiewicz K."/>
            <person name="Wedrychowicz H."/>
        </authorList>
    </citation>
    <scope>NUCLEOTIDE SEQUENCE [LARGE SCALE GENOMIC DNA]</scope>
    <source>
        <strain evidence="1 2">GAS499</strain>
    </source>
</reference>
<accession>A0A1M7FKB4</accession>
<evidence type="ECO:0000313" key="1">
    <source>
        <dbReference type="EMBL" id="SHM04484.1"/>
    </source>
</evidence>
<organism evidence="1 2">
    <name type="scientific">Bradyrhizobium lablabi</name>
    <dbReference type="NCBI Taxonomy" id="722472"/>
    <lineage>
        <taxon>Bacteria</taxon>
        <taxon>Pseudomonadati</taxon>
        <taxon>Pseudomonadota</taxon>
        <taxon>Alphaproteobacteria</taxon>
        <taxon>Hyphomicrobiales</taxon>
        <taxon>Nitrobacteraceae</taxon>
        <taxon>Bradyrhizobium</taxon>
    </lineage>
</organism>
<dbReference type="InterPro" id="IPR007047">
    <property type="entry name" value="Flp_Fap"/>
</dbReference>
<sequence length="65" mass="6811">MEPDTSHEEAKLKRSFLGFLADEKGATAIEYGLIAAGIAIAIITAVNGVGTQLSTNFNNISTSLK</sequence>
<proteinExistence type="predicted"/>
<name>A0A1M7FKB4_9BRAD</name>
<dbReference type="AlphaFoldDB" id="A0A1M7FKB4"/>
<dbReference type="Proteomes" id="UP000189935">
    <property type="component" value="Chromosome I"/>
</dbReference>
<dbReference type="Pfam" id="PF04964">
    <property type="entry name" value="Flp_Fap"/>
    <property type="match status" value="1"/>
</dbReference>
<dbReference type="EMBL" id="LT670844">
    <property type="protein sequence ID" value="SHM04484.1"/>
    <property type="molecule type" value="Genomic_DNA"/>
</dbReference>
<protein>
    <submittedName>
        <fullName evidence="1">Pilus assembly protein Flp/PilA</fullName>
    </submittedName>
</protein>